<name>A0A2M7FC93_9BACT</name>
<comment type="caution">
    <text evidence="2">The sequence shown here is derived from an EMBL/GenBank/DDBJ whole genome shotgun (WGS) entry which is preliminary data.</text>
</comment>
<feature type="non-terminal residue" evidence="2">
    <location>
        <position position="178"/>
    </location>
</feature>
<dbReference type="AlphaFoldDB" id="A0A2M7FC93"/>
<evidence type="ECO:0000256" key="1">
    <source>
        <dbReference type="SAM" id="Coils"/>
    </source>
</evidence>
<protein>
    <recommendedName>
        <fullName evidence="4">Conjugal transfer protein TraC</fullName>
    </recommendedName>
</protein>
<gene>
    <name evidence="2" type="ORF">COW49_02255</name>
</gene>
<sequence length="178" mass="20417">MTLLDFLNRKKEEMPTVVPVLPKDIYRQGSLDLVDTIAPTALKISSRELELGEKFVRAFYTISYPRFLSDSWFSPIINLDKVLDVSLFIHPIDTEQALRGFQKKVAEVQSQINEREAKGLVRDPLLDTAYQDLESLRDSLQQAQEKLFDVGLYFALYGDTKEEIDKTEGDIRSILDSK</sequence>
<evidence type="ECO:0000313" key="3">
    <source>
        <dbReference type="Proteomes" id="UP000228497"/>
    </source>
</evidence>
<accession>A0A2M7FC93</accession>
<evidence type="ECO:0000313" key="2">
    <source>
        <dbReference type="EMBL" id="PIV86980.1"/>
    </source>
</evidence>
<dbReference type="Proteomes" id="UP000228497">
    <property type="component" value="Unassembled WGS sequence"/>
</dbReference>
<evidence type="ECO:0008006" key="4">
    <source>
        <dbReference type="Google" id="ProtNLM"/>
    </source>
</evidence>
<dbReference type="EMBL" id="PFFD01000101">
    <property type="protein sequence ID" value="PIV86980.1"/>
    <property type="molecule type" value="Genomic_DNA"/>
</dbReference>
<reference evidence="3" key="1">
    <citation type="submission" date="2017-09" db="EMBL/GenBank/DDBJ databases">
        <title>Depth-based differentiation of microbial function through sediment-hosted aquifers and enrichment of novel symbionts in the deep terrestrial subsurface.</title>
        <authorList>
            <person name="Probst A.J."/>
            <person name="Ladd B."/>
            <person name="Jarett J.K."/>
            <person name="Geller-Mcgrath D.E."/>
            <person name="Sieber C.M.K."/>
            <person name="Emerson J.B."/>
            <person name="Anantharaman K."/>
            <person name="Thomas B.C."/>
            <person name="Malmstrom R."/>
            <person name="Stieglmeier M."/>
            <person name="Klingl A."/>
            <person name="Woyke T."/>
            <person name="Ryan C.M."/>
            <person name="Banfield J.F."/>
        </authorList>
    </citation>
    <scope>NUCLEOTIDE SEQUENCE [LARGE SCALE GENOMIC DNA]</scope>
</reference>
<organism evidence="2 3">
    <name type="scientific">Candidatus Kaiserbacteria bacterium CG17_big_fil_post_rev_8_21_14_2_50_51_7</name>
    <dbReference type="NCBI Taxonomy" id="1974613"/>
    <lineage>
        <taxon>Bacteria</taxon>
        <taxon>Candidatus Kaiseribacteriota</taxon>
    </lineage>
</organism>
<proteinExistence type="predicted"/>
<feature type="coiled-coil region" evidence="1">
    <location>
        <begin position="98"/>
        <end position="146"/>
    </location>
</feature>
<keyword evidence="1" id="KW-0175">Coiled coil</keyword>